<accession>A0A7W7MQI2</accession>
<protein>
    <submittedName>
        <fullName evidence="3">Uncharacterized protein</fullName>
    </submittedName>
</protein>
<comment type="caution">
    <text evidence="3">The sequence shown here is derived from an EMBL/GenBank/DDBJ whole genome shotgun (WGS) entry which is preliminary data.</text>
</comment>
<dbReference type="RefSeq" id="WP_184994026.1">
    <property type="nucleotide sequence ID" value="NZ_BOMK01000006.1"/>
</dbReference>
<proteinExistence type="predicted"/>
<feature type="compositionally biased region" description="Low complexity" evidence="1">
    <location>
        <begin position="334"/>
        <end position="369"/>
    </location>
</feature>
<feature type="compositionally biased region" description="Basic and acidic residues" evidence="1">
    <location>
        <begin position="134"/>
        <end position="155"/>
    </location>
</feature>
<reference evidence="3 4" key="1">
    <citation type="submission" date="2020-08" db="EMBL/GenBank/DDBJ databases">
        <title>Sequencing the genomes of 1000 actinobacteria strains.</title>
        <authorList>
            <person name="Klenk H.-P."/>
        </authorList>
    </citation>
    <scope>NUCLEOTIDE SEQUENCE [LARGE SCALE GENOMIC DNA]</scope>
    <source>
        <strain evidence="3 4">DSM 43149</strain>
    </source>
</reference>
<keyword evidence="2" id="KW-1133">Transmembrane helix</keyword>
<feature type="region of interest" description="Disordered" evidence="1">
    <location>
        <begin position="228"/>
        <end position="392"/>
    </location>
</feature>
<feature type="compositionally biased region" description="Pro residues" evidence="1">
    <location>
        <begin position="321"/>
        <end position="333"/>
    </location>
</feature>
<dbReference type="EMBL" id="JACHNH010000001">
    <property type="protein sequence ID" value="MBB4762727.1"/>
    <property type="molecule type" value="Genomic_DNA"/>
</dbReference>
<feature type="region of interest" description="Disordered" evidence="1">
    <location>
        <begin position="119"/>
        <end position="200"/>
    </location>
</feature>
<feature type="compositionally biased region" description="Low complexity" evidence="1">
    <location>
        <begin position="238"/>
        <end position="253"/>
    </location>
</feature>
<dbReference type="Pfam" id="PF19609">
    <property type="entry name" value="DUF6114"/>
    <property type="match status" value="1"/>
</dbReference>
<keyword evidence="2" id="KW-0812">Transmembrane</keyword>
<keyword evidence="4" id="KW-1185">Reference proteome</keyword>
<dbReference type="InterPro" id="IPR046096">
    <property type="entry name" value="DUF6114"/>
</dbReference>
<keyword evidence="2" id="KW-0472">Membrane</keyword>
<feature type="transmembrane region" description="Helical" evidence="2">
    <location>
        <begin position="20"/>
        <end position="41"/>
    </location>
</feature>
<feature type="transmembrane region" description="Helical" evidence="2">
    <location>
        <begin position="77"/>
        <end position="92"/>
    </location>
</feature>
<evidence type="ECO:0000256" key="1">
    <source>
        <dbReference type="SAM" id="MobiDB-lite"/>
    </source>
</evidence>
<dbReference type="AlphaFoldDB" id="A0A7W7MQI2"/>
<dbReference type="Proteomes" id="UP000578112">
    <property type="component" value="Unassembled WGS sequence"/>
</dbReference>
<name>A0A7W7MQI2_9ACTN</name>
<feature type="transmembrane region" description="Helical" evidence="2">
    <location>
        <begin position="53"/>
        <end position="70"/>
    </location>
</feature>
<organism evidence="3 4">
    <name type="scientific">Actinoplanes digitatis</name>
    <dbReference type="NCBI Taxonomy" id="1868"/>
    <lineage>
        <taxon>Bacteria</taxon>
        <taxon>Bacillati</taxon>
        <taxon>Actinomycetota</taxon>
        <taxon>Actinomycetes</taxon>
        <taxon>Micromonosporales</taxon>
        <taxon>Micromonosporaceae</taxon>
        <taxon>Actinoplanes</taxon>
    </lineage>
</organism>
<evidence type="ECO:0000313" key="3">
    <source>
        <dbReference type="EMBL" id="MBB4762727.1"/>
    </source>
</evidence>
<evidence type="ECO:0000256" key="2">
    <source>
        <dbReference type="SAM" id="Phobius"/>
    </source>
</evidence>
<sequence length="524" mass="54398">MATTSTSGGGFRRWRRARPFWGGLLLLIAGLELFLSANLSLGDLQLHFGPEGYLSYLLPLMLVLCGVLSWVTPGQRLFYGILGLLTAVYSLIGLNLGGFFAGMLLGIVGGALVLAWSPRQPRPGTTDTAPEDPEGPHGEPEPEGTREDERHDARDPAPAGTILPGFGDGPGDGRHRSAFRPRAEWYPAGAPEPRTPSGGVPRKMLAIALVPLAVTAAVLAAAAPAPARAEPECPEGLPSRPAAAAKKAPSRQPSPKPSRKKIPGKPAPAKPGTGAPASSSPSPTPTEDGEDSGNPLVDGLHDFVEGVGDLFGIGGEEEEPTPGPSATPSPTASPGPTGSAAPTAAPSGDPAGSGSPAPGTSPTPSTTPSLPDVPCLGPRVVKEAGPDDVPTVSLRGGKLETASLTMYDSTYDGVTRLQTTGGTIQALKFSMRKAVNKPFKLTVPERGTARTVIDSKELITEGDVRFYTPRFKGKLFGVIPVTFTPESPPPLTLPVLWFTDVEIDLAFVRCDTLTGVPLTLTERS</sequence>
<evidence type="ECO:0000313" key="4">
    <source>
        <dbReference type="Proteomes" id="UP000578112"/>
    </source>
</evidence>
<gene>
    <name evidence="3" type="ORF">BJ971_003283</name>
</gene>
<feature type="compositionally biased region" description="Low complexity" evidence="1">
    <location>
        <begin position="270"/>
        <end position="281"/>
    </location>
</feature>